<evidence type="ECO:0000256" key="1">
    <source>
        <dbReference type="SAM" id="MobiDB-lite"/>
    </source>
</evidence>
<sequence length="414" mass="43218">MNTAHERPASPRRRVLDVAGAVIAIEADRGDAARMAAFARGWADAGAPENAAVDRTLFVAEHLTTQDPGLRAAVFDAAREVLADRDVWAPEAALLVDGDRAVLVLGGAADAFSPGARHGDHVSLGRTLVAVDPLGTVRPCAAPVPTPDGIAAPSEIAGVPEAPARLRLAGILVPGEQATPVALETALPILAEAAAPFPAARDPLRSLARLIERVGVVSVRSPEEEHVRIAARRDASPRPGHREPPAAEPLPGGPGEDRLHRSGVTDALVTEGGHVIVLMAEGGRCAVLDTAESAVWTGVRGAVPEPEISAARARLLERGLLSTDGSWRIADDVAWADHGASTVALDLRTPGAAPLALRDSAQSVWHVLVRGRTVRRQSLLAELSAQYGVEPEVVADDVDALLASLERARLVVRP</sequence>
<reference evidence="2 3" key="1">
    <citation type="submission" date="2021-04" db="EMBL/GenBank/DDBJ databases">
        <title>Whole genome analysis of root endophytic bacterium Microbacterium paraoxydans ku-mp colonizing RP-bio226 rice variety.</title>
        <authorList>
            <person name="Ulaganathan K."/>
            <person name="Latha B."/>
        </authorList>
    </citation>
    <scope>NUCLEOTIDE SEQUENCE [LARGE SCALE GENOMIC DNA]</scope>
    <source>
        <strain evidence="3">ku-mp</strain>
    </source>
</reference>
<dbReference type="InterPro" id="IPR041881">
    <property type="entry name" value="PqqD_sf"/>
</dbReference>
<dbReference type="EMBL" id="JAGTUK010000001">
    <property type="protein sequence ID" value="MBS0023264.1"/>
    <property type="molecule type" value="Genomic_DNA"/>
</dbReference>
<proteinExistence type="predicted"/>
<evidence type="ECO:0000313" key="2">
    <source>
        <dbReference type="EMBL" id="MBS0023264.1"/>
    </source>
</evidence>
<accession>A0ABS5IJY1</accession>
<dbReference type="InterPro" id="IPR008792">
    <property type="entry name" value="PQQD"/>
</dbReference>
<organism evidence="2 3">
    <name type="scientific">Microbacterium paraoxydans</name>
    <dbReference type="NCBI Taxonomy" id="199592"/>
    <lineage>
        <taxon>Bacteria</taxon>
        <taxon>Bacillati</taxon>
        <taxon>Actinomycetota</taxon>
        <taxon>Actinomycetes</taxon>
        <taxon>Micrococcales</taxon>
        <taxon>Microbacteriaceae</taxon>
        <taxon>Microbacterium</taxon>
    </lineage>
</organism>
<gene>
    <name evidence="2" type="ORF">KE274_04005</name>
</gene>
<dbReference type="Proteomes" id="UP000678243">
    <property type="component" value="Unassembled WGS sequence"/>
</dbReference>
<comment type="caution">
    <text evidence="2">The sequence shown here is derived from an EMBL/GenBank/DDBJ whole genome shotgun (WGS) entry which is preliminary data.</text>
</comment>
<evidence type="ECO:0000313" key="3">
    <source>
        <dbReference type="Proteomes" id="UP000678243"/>
    </source>
</evidence>
<dbReference type="RefSeq" id="WP_211541357.1">
    <property type="nucleotide sequence ID" value="NZ_JAGTUK010000001.1"/>
</dbReference>
<keyword evidence="3" id="KW-1185">Reference proteome</keyword>
<feature type="compositionally biased region" description="Basic and acidic residues" evidence="1">
    <location>
        <begin position="228"/>
        <end position="245"/>
    </location>
</feature>
<dbReference type="Gene3D" id="1.10.10.1150">
    <property type="entry name" value="Coenzyme PQQ synthesis protein D (PqqD)"/>
    <property type="match status" value="1"/>
</dbReference>
<name>A0ABS5IJY1_9MICO</name>
<dbReference type="Pfam" id="PF05402">
    <property type="entry name" value="PqqD"/>
    <property type="match status" value="1"/>
</dbReference>
<protein>
    <submittedName>
        <fullName evidence="2">PqqD family protein</fullName>
    </submittedName>
</protein>
<feature type="region of interest" description="Disordered" evidence="1">
    <location>
        <begin position="228"/>
        <end position="260"/>
    </location>
</feature>